<dbReference type="Proteomes" id="UP000274117">
    <property type="component" value="Unassembled WGS sequence"/>
</dbReference>
<accession>A0A3R8XUK0</accession>
<dbReference type="InterPro" id="IPR013785">
    <property type="entry name" value="Aldolase_TIM"/>
</dbReference>
<gene>
    <name evidence="3" type="ORF">EI998_00295</name>
</gene>
<evidence type="ECO:0000259" key="2">
    <source>
        <dbReference type="Pfam" id="PF19200"/>
    </source>
</evidence>
<dbReference type="InterPro" id="IPR017853">
    <property type="entry name" value="GH"/>
</dbReference>
<dbReference type="PANTHER" id="PTHR38435:SF1">
    <property type="entry name" value="DUF871 DOMAIN-CONTAINING PROTEIN"/>
    <property type="match status" value="1"/>
</dbReference>
<proteinExistence type="predicted"/>
<feature type="domain" description="6-phospho-N-acetylmuramidase C-terminal" evidence="1">
    <location>
        <begin position="246"/>
        <end position="361"/>
    </location>
</feature>
<reference evidence="3 4" key="2">
    <citation type="submission" date="2018-12" db="EMBL/GenBank/DDBJ databases">
        <title>Whole-genome sequences of fifteen clinical Streptococcus suis strains isolated from pigs between 2006 and 2018.</title>
        <authorList>
            <person name="Stevens M.J.A."/>
            <person name="Cernela N."/>
            <person name="Spoerry Serrano N."/>
            <person name="Schmitt S."/>
            <person name="Schrenzel J."/>
            <person name="Stephan R."/>
        </authorList>
    </citation>
    <scope>NUCLEOTIDE SEQUENCE [LARGE SCALE GENOMIC DNA]</scope>
    <source>
        <strain evidence="3 4">PP422</strain>
    </source>
</reference>
<dbReference type="Gene3D" id="2.40.100.10">
    <property type="entry name" value="Cyclophilin-like"/>
    <property type="match status" value="1"/>
</dbReference>
<dbReference type="EMBL" id="RSDO01000001">
    <property type="protein sequence ID" value="RRR55506.1"/>
    <property type="molecule type" value="Genomic_DNA"/>
</dbReference>
<dbReference type="InterPro" id="IPR043797">
    <property type="entry name" value="MupG_N"/>
</dbReference>
<dbReference type="SUPFAM" id="SSF50891">
    <property type="entry name" value="Cyclophilin-like"/>
    <property type="match status" value="1"/>
</dbReference>
<sequence>MTNFGFSIYPERHGLEKCQNYIDLMERYGARRIFISLLQIGPDNSEVFDLYRSVISYANQKGMLVIADISPGFIESCGWKDSLIEKAHAFGVAGIRLDEALPLEEIVSLTQNPYQLKIELNMSTDKRLLTDLLQAGANRENIIACHNFYPHEYTALSEDYFLEMSEFYRQEGITSAAFVSSQTATEGPWPLSEGLPTLEEHRHQELARQIAWIKATGLIDWVLISNQFVIEEELESIQEVLDEDILTFRVQLAEHVTDIEREIIDFSHNYRGDISAYVIRSTMPRIVYKDNSIPAQTDGYRKVEAGTVIIDNDLYGRYKGELHIVIKELELSPKANIVGTIHPEDWPLVSFLKPWQAFRLKVV</sequence>
<dbReference type="Pfam" id="PF05913">
    <property type="entry name" value="MupG_C"/>
    <property type="match status" value="1"/>
</dbReference>
<organism evidence="3 4">
    <name type="scientific">Streptococcus suis</name>
    <dbReference type="NCBI Taxonomy" id="1307"/>
    <lineage>
        <taxon>Bacteria</taxon>
        <taxon>Bacillati</taxon>
        <taxon>Bacillota</taxon>
        <taxon>Bacilli</taxon>
        <taxon>Lactobacillales</taxon>
        <taxon>Streptococcaceae</taxon>
        <taxon>Streptococcus</taxon>
    </lineage>
</organism>
<dbReference type="PANTHER" id="PTHR38435">
    <property type="match status" value="1"/>
</dbReference>
<reference evidence="3 4" key="1">
    <citation type="submission" date="2018-11" db="EMBL/GenBank/DDBJ databases">
        <authorList>
            <person name="Stevens M.J."/>
            <person name="Cernela N."/>
            <person name="Spoerry Serrano N."/>
            <person name="Schmitt S."/>
            <person name="Schrenzel J."/>
            <person name="Stephan R."/>
        </authorList>
    </citation>
    <scope>NUCLEOTIDE SEQUENCE [LARGE SCALE GENOMIC DNA]</scope>
    <source>
        <strain evidence="3 4">PP422</strain>
    </source>
</reference>
<feature type="domain" description="6-phospho-N-acetylmuramidase N-terminal" evidence="2">
    <location>
        <begin position="4"/>
        <end position="238"/>
    </location>
</feature>
<dbReference type="SUPFAM" id="SSF51445">
    <property type="entry name" value="(Trans)glycosidases"/>
    <property type="match status" value="1"/>
</dbReference>
<dbReference type="InterPro" id="IPR043894">
    <property type="entry name" value="MupG_C"/>
</dbReference>
<name>A0A3R8XUK0_STRSU</name>
<evidence type="ECO:0000259" key="1">
    <source>
        <dbReference type="Pfam" id="PF05913"/>
    </source>
</evidence>
<dbReference type="InterPro" id="IPR008589">
    <property type="entry name" value="MupG"/>
</dbReference>
<dbReference type="Gene3D" id="3.20.20.70">
    <property type="entry name" value="Aldolase class I"/>
    <property type="match status" value="1"/>
</dbReference>
<dbReference type="InterPro" id="IPR029000">
    <property type="entry name" value="Cyclophilin-like_dom_sf"/>
</dbReference>
<evidence type="ECO:0000313" key="3">
    <source>
        <dbReference type="EMBL" id="RRR55506.1"/>
    </source>
</evidence>
<evidence type="ECO:0000313" key="4">
    <source>
        <dbReference type="Proteomes" id="UP000274117"/>
    </source>
</evidence>
<dbReference type="AlphaFoldDB" id="A0A3R8XUK0"/>
<comment type="caution">
    <text evidence="3">The sequence shown here is derived from an EMBL/GenBank/DDBJ whole genome shotgun (WGS) entry which is preliminary data.</text>
</comment>
<protein>
    <submittedName>
        <fullName evidence="3">DUF871 domain-containing protein</fullName>
    </submittedName>
</protein>
<dbReference type="Pfam" id="PF19200">
    <property type="entry name" value="MupG_N"/>
    <property type="match status" value="1"/>
</dbReference>